<dbReference type="InterPro" id="IPR053717">
    <property type="entry name" value="MerB_lyase_sf"/>
</dbReference>
<keyword evidence="2" id="KW-1185">Reference proteome</keyword>
<accession>A0A7M2YVZ9</accession>
<comment type="caution">
    <text evidence="1">The sequence shown here is derived from an EMBL/GenBank/DDBJ whole genome shotgun (WGS) entry which is preliminary data.</text>
</comment>
<name>A0A7M2YVZ9_9ACTN</name>
<keyword evidence="1" id="KW-0456">Lyase</keyword>
<reference evidence="1 2" key="1">
    <citation type="submission" date="2018-07" db="EMBL/GenBank/DDBJ databases">
        <title>High-quality-draft genome sequence of Gaiella occulta.</title>
        <authorList>
            <person name="Severino R."/>
            <person name="Froufe H.J.C."/>
            <person name="Rainey F.A."/>
            <person name="Barroso C."/>
            <person name="Albuquerque L."/>
            <person name="Lobo-Da-Cunha A."/>
            <person name="Da Costa M.S."/>
            <person name="Egas C."/>
        </authorList>
    </citation>
    <scope>NUCLEOTIDE SEQUENCE [LARGE SCALE GENOMIC DNA]</scope>
    <source>
        <strain evidence="1 2">F2-233</strain>
    </source>
</reference>
<dbReference type="EMBL" id="QQZY01000006">
    <property type="protein sequence ID" value="RDI73900.1"/>
    <property type="molecule type" value="Genomic_DNA"/>
</dbReference>
<dbReference type="Pfam" id="PF03243">
    <property type="entry name" value="MerB"/>
    <property type="match status" value="1"/>
</dbReference>
<dbReference type="Proteomes" id="UP000254134">
    <property type="component" value="Unassembled WGS sequence"/>
</dbReference>
<proteinExistence type="predicted"/>
<reference evidence="2" key="2">
    <citation type="journal article" date="2019" name="MicrobiologyOpen">
        <title>High-quality draft genome sequence of Gaiella occulta isolated from a 150 meter deep mineral water borehole and comparison with the genome sequences of other deep-branching lineages of the phylum Actinobacteria.</title>
        <authorList>
            <person name="Severino R."/>
            <person name="Froufe H.J.C."/>
            <person name="Barroso C."/>
            <person name="Albuquerque L."/>
            <person name="Lobo-da-Cunha A."/>
            <person name="da Costa M.S."/>
            <person name="Egas C."/>
        </authorList>
    </citation>
    <scope>NUCLEOTIDE SEQUENCE [LARGE SCALE GENOMIC DNA]</scope>
    <source>
        <strain evidence="2">F2-233</strain>
    </source>
</reference>
<sequence length="147" mass="16375">MDERDVELRSLTYRLFVERGRAPAAADVAQEAGVSVDEILSGWRRLHDQHALVLDAASSEILMANPFSAVPTAFRVEADGRSWFANCAWDAFGICAALHVDGRIETACPDCGEPVTVEVRNQRPHDETLLFHVLVPAARWWDDIVFT</sequence>
<dbReference type="RefSeq" id="WP_114796872.1">
    <property type="nucleotide sequence ID" value="NZ_QQZY01000006.1"/>
</dbReference>
<gene>
    <name evidence="1" type="ORF">Gocc_2464</name>
</gene>
<dbReference type="SUPFAM" id="SSF160387">
    <property type="entry name" value="NosL/MerB-like"/>
    <property type="match status" value="1"/>
</dbReference>
<dbReference type="OrthoDB" id="7185309at2"/>
<organism evidence="1 2">
    <name type="scientific">Gaiella occulta</name>
    <dbReference type="NCBI Taxonomy" id="1002870"/>
    <lineage>
        <taxon>Bacteria</taxon>
        <taxon>Bacillati</taxon>
        <taxon>Actinomycetota</taxon>
        <taxon>Thermoleophilia</taxon>
        <taxon>Gaiellales</taxon>
        <taxon>Gaiellaceae</taxon>
        <taxon>Gaiella</taxon>
    </lineage>
</organism>
<dbReference type="AlphaFoldDB" id="A0A7M2YVZ9"/>
<protein>
    <submittedName>
        <fullName evidence="1">Alkylmercury lyase</fullName>
    </submittedName>
</protein>
<evidence type="ECO:0000313" key="1">
    <source>
        <dbReference type="EMBL" id="RDI73900.1"/>
    </source>
</evidence>
<dbReference type="InterPro" id="IPR004927">
    <property type="entry name" value="MerB"/>
</dbReference>
<dbReference type="GO" id="GO:0018836">
    <property type="term" value="F:alkylmercury lyase activity"/>
    <property type="evidence" value="ECO:0007669"/>
    <property type="project" value="InterPro"/>
</dbReference>
<dbReference type="Gene3D" id="3.30.450.410">
    <property type="match status" value="1"/>
</dbReference>
<evidence type="ECO:0000313" key="2">
    <source>
        <dbReference type="Proteomes" id="UP000254134"/>
    </source>
</evidence>